<accession>A0A073IDX3</accession>
<dbReference type="SUPFAM" id="SSF53474">
    <property type="entry name" value="alpha/beta-Hydrolases"/>
    <property type="match status" value="1"/>
</dbReference>
<dbReference type="Proteomes" id="UP000027734">
    <property type="component" value="Unassembled WGS sequence"/>
</dbReference>
<dbReference type="InterPro" id="IPR029058">
    <property type="entry name" value="AB_hydrolase_fold"/>
</dbReference>
<keyword evidence="2" id="KW-1185">Reference proteome</keyword>
<comment type="caution">
    <text evidence="1">The sequence shown here is derived from an EMBL/GenBank/DDBJ whole genome shotgun (WGS) entry which is preliminary data.</text>
</comment>
<dbReference type="EMBL" id="JAMC01000017">
    <property type="protein sequence ID" value="KEJ87780.1"/>
    <property type="molecule type" value="Genomic_DNA"/>
</dbReference>
<gene>
    <name evidence="1" type="ORF">DSW25_05150</name>
</gene>
<organism evidence="1 2">
    <name type="scientific">Sulfitobacter donghicola DSW-25 = KCTC 12864 = JCM 14565</name>
    <dbReference type="NCBI Taxonomy" id="1300350"/>
    <lineage>
        <taxon>Bacteria</taxon>
        <taxon>Pseudomonadati</taxon>
        <taxon>Pseudomonadota</taxon>
        <taxon>Alphaproteobacteria</taxon>
        <taxon>Rhodobacterales</taxon>
        <taxon>Roseobacteraceae</taxon>
        <taxon>Sulfitobacter</taxon>
    </lineage>
</organism>
<proteinExistence type="predicted"/>
<evidence type="ECO:0000313" key="2">
    <source>
        <dbReference type="Proteomes" id="UP000027734"/>
    </source>
</evidence>
<name>A0A073IDX3_9RHOB</name>
<sequence>MIAAVKKRLGIKRSIYIGASSGGFAALDQGFRDSGSVVIAANPQTNLKRHHEVVVKNYYNEFWSAELSFQDFLQMNRLNLPETYRTKTHSKVIYIQNTSDRFHYFNHYVPFVSTFPQTRNFIADVGFWGVLDHANSAPFNETVKLWLDAALMSESCDANDILMNKRQMDLERLSATAPATEGRSAGVKPLPTADIAMTKRIRDWQLSEKKV</sequence>
<reference evidence="1 2" key="1">
    <citation type="submission" date="2014-01" db="EMBL/GenBank/DDBJ databases">
        <title>Sulfitobacter donghicola JCM 14565 Genome Sequencing.</title>
        <authorList>
            <person name="Lai Q."/>
            <person name="Hong Z."/>
        </authorList>
    </citation>
    <scope>NUCLEOTIDE SEQUENCE [LARGE SCALE GENOMIC DNA]</scope>
    <source>
        <strain evidence="1 2">JCM 14565</strain>
    </source>
</reference>
<evidence type="ECO:0000313" key="1">
    <source>
        <dbReference type="EMBL" id="KEJ87780.1"/>
    </source>
</evidence>
<dbReference type="STRING" id="1300350.Z948_54"/>
<protein>
    <submittedName>
        <fullName evidence="1">Uncharacterized protein</fullName>
    </submittedName>
</protein>
<dbReference type="AlphaFoldDB" id="A0A073IDX3"/>